<evidence type="ECO:0000256" key="1">
    <source>
        <dbReference type="ARBA" id="ARBA00005721"/>
    </source>
</evidence>
<dbReference type="AlphaFoldDB" id="A0A0R2JI71"/>
<organism evidence="4 5">
    <name type="scientific">Weissella minor</name>
    <dbReference type="NCBI Taxonomy" id="1620"/>
    <lineage>
        <taxon>Bacteria</taxon>
        <taxon>Bacillati</taxon>
        <taxon>Bacillota</taxon>
        <taxon>Bacilli</taxon>
        <taxon>Lactobacillales</taxon>
        <taxon>Lactobacillaceae</taxon>
        <taxon>Weissella</taxon>
    </lineage>
</organism>
<evidence type="ECO:0000256" key="2">
    <source>
        <dbReference type="ARBA" id="ARBA00039575"/>
    </source>
</evidence>
<dbReference type="PANTHER" id="PTHR34297">
    <property type="entry name" value="HYPOTHETICAL CYTOSOLIC PROTEIN-RELATED"/>
    <property type="match status" value="1"/>
</dbReference>
<feature type="region of interest" description="Disordered" evidence="3">
    <location>
        <begin position="1"/>
        <end position="21"/>
    </location>
</feature>
<keyword evidence="5" id="KW-1185">Reference proteome</keyword>
<dbReference type="RefSeq" id="WP_083486684.1">
    <property type="nucleotide sequence ID" value="NZ_CBDALJ010000020.1"/>
</dbReference>
<dbReference type="Pfam" id="PF03780">
    <property type="entry name" value="Asp23"/>
    <property type="match status" value="1"/>
</dbReference>
<dbReference type="PANTHER" id="PTHR34297:SF3">
    <property type="entry name" value="ALKALINE SHOCK PROTEIN 23"/>
    <property type="match status" value="1"/>
</dbReference>
<dbReference type="EMBL" id="JQCD01000024">
    <property type="protein sequence ID" value="KRN77016.1"/>
    <property type="molecule type" value="Genomic_DNA"/>
</dbReference>
<evidence type="ECO:0000313" key="4">
    <source>
        <dbReference type="EMBL" id="KRN77016.1"/>
    </source>
</evidence>
<proteinExistence type="inferred from homology"/>
<gene>
    <name evidence="4" type="ORF">IV67_GL000529</name>
</gene>
<reference evidence="4 5" key="1">
    <citation type="journal article" date="2015" name="Genome Announc.">
        <title>Expanding the biotechnology potential of lactobacilli through comparative genomics of 213 strains and associated genera.</title>
        <authorList>
            <person name="Sun Z."/>
            <person name="Harris H.M."/>
            <person name="McCann A."/>
            <person name="Guo C."/>
            <person name="Argimon S."/>
            <person name="Zhang W."/>
            <person name="Yang X."/>
            <person name="Jeffery I.B."/>
            <person name="Cooney J.C."/>
            <person name="Kagawa T.F."/>
            <person name="Liu W."/>
            <person name="Song Y."/>
            <person name="Salvetti E."/>
            <person name="Wrobel A."/>
            <person name="Rasinkangas P."/>
            <person name="Parkhill J."/>
            <person name="Rea M.C."/>
            <person name="O'Sullivan O."/>
            <person name="Ritari J."/>
            <person name="Douillard F.P."/>
            <person name="Paul Ross R."/>
            <person name="Yang R."/>
            <person name="Briner A.E."/>
            <person name="Felis G.E."/>
            <person name="de Vos W.M."/>
            <person name="Barrangou R."/>
            <person name="Klaenhammer T.R."/>
            <person name="Caufield P.W."/>
            <person name="Cui Y."/>
            <person name="Zhang H."/>
            <person name="O'Toole P.W."/>
        </authorList>
    </citation>
    <scope>NUCLEOTIDE SEQUENCE [LARGE SCALE GENOMIC DNA]</scope>
    <source>
        <strain evidence="4 5">DSM 20014</strain>
    </source>
</reference>
<feature type="compositionally biased region" description="Low complexity" evidence="3">
    <location>
        <begin position="160"/>
        <end position="170"/>
    </location>
</feature>
<dbReference type="InterPro" id="IPR005531">
    <property type="entry name" value="Asp23"/>
</dbReference>
<name>A0A0R2JI71_9LACO</name>
<comment type="similarity">
    <text evidence="1">Belongs to the asp23 family.</text>
</comment>
<evidence type="ECO:0000313" key="5">
    <source>
        <dbReference type="Proteomes" id="UP000051673"/>
    </source>
</evidence>
<evidence type="ECO:0000256" key="3">
    <source>
        <dbReference type="SAM" id="MobiDB-lite"/>
    </source>
</evidence>
<sequence>MATNNGKTTKDTQNTTSTAVNASSSAVTGELTFDDKVIQKIIGISLAKIDGLLSVDGGFFSNLAGKVYDNKDVTTGINTEVGKTQVAVDMEIVVEYGKDINDIYDEMKKLIKEQVKTMTGLDLVELNVKVVDIQDREEFKANQETLTDKVVSGTKQATDAVSDAASSATESVKDAAGKAGDKTKEVADKAGDKTKEAADKAEDAVSEATESRVD</sequence>
<dbReference type="PATRIC" id="fig|1620.3.peg.536"/>
<accession>A0A0R2JI71</accession>
<dbReference type="Proteomes" id="UP000051673">
    <property type="component" value="Unassembled WGS sequence"/>
</dbReference>
<protein>
    <recommendedName>
        <fullName evidence="2">Stress response regulator gls24 homolog</fullName>
    </recommendedName>
</protein>
<feature type="compositionally biased region" description="Basic and acidic residues" evidence="3">
    <location>
        <begin position="171"/>
        <end position="214"/>
    </location>
</feature>
<dbReference type="STRING" id="1620.IV67_GL000529"/>
<dbReference type="OrthoDB" id="9808942at2"/>
<feature type="region of interest" description="Disordered" evidence="3">
    <location>
        <begin position="160"/>
        <end position="214"/>
    </location>
</feature>
<dbReference type="Gene3D" id="1.10.287.700">
    <property type="entry name" value="Helix hairpin bin"/>
    <property type="match status" value="1"/>
</dbReference>
<comment type="caution">
    <text evidence="4">The sequence shown here is derived from an EMBL/GenBank/DDBJ whole genome shotgun (WGS) entry which is preliminary data.</text>
</comment>